<feature type="coiled-coil region" evidence="1">
    <location>
        <begin position="843"/>
        <end position="888"/>
    </location>
</feature>
<comment type="caution">
    <text evidence="2">The sequence shown here is derived from an EMBL/GenBank/DDBJ whole genome shotgun (WGS) entry which is preliminary data.</text>
</comment>
<evidence type="ECO:0000313" key="2">
    <source>
        <dbReference type="EMBL" id="CAI2373055.1"/>
    </source>
</evidence>
<keyword evidence="3" id="KW-1185">Reference proteome</keyword>
<organism evidence="2 3">
    <name type="scientific">Euplotes crassus</name>
    <dbReference type="NCBI Taxonomy" id="5936"/>
    <lineage>
        <taxon>Eukaryota</taxon>
        <taxon>Sar</taxon>
        <taxon>Alveolata</taxon>
        <taxon>Ciliophora</taxon>
        <taxon>Intramacronucleata</taxon>
        <taxon>Spirotrichea</taxon>
        <taxon>Hypotrichia</taxon>
        <taxon>Euplotida</taxon>
        <taxon>Euplotidae</taxon>
        <taxon>Moneuplotes</taxon>
    </lineage>
</organism>
<dbReference type="AlphaFoldDB" id="A0AAD2CW35"/>
<evidence type="ECO:0000313" key="3">
    <source>
        <dbReference type="Proteomes" id="UP001295684"/>
    </source>
</evidence>
<feature type="coiled-coil region" evidence="1">
    <location>
        <begin position="182"/>
        <end position="355"/>
    </location>
</feature>
<dbReference type="EMBL" id="CAMPGE010014380">
    <property type="protein sequence ID" value="CAI2373055.1"/>
    <property type="molecule type" value="Genomic_DNA"/>
</dbReference>
<reference evidence="2" key="1">
    <citation type="submission" date="2023-07" db="EMBL/GenBank/DDBJ databases">
        <authorList>
            <consortium name="AG Swart"/>
            <person name="Singh M."/>
            <person name="Singh A."/>
            <person name="Seah K."/>
            <person name="Emmerich C."/>
        </authorList>
    </citation>
    <scope>NUCLEOTIDE SEQUENCE</scope>
    <source>
        <strain evidence="2">DP1</strain>
    </source>
</reference>
<feature type="coiled-coil region" evidence="1">
    <location>
        <begin position="433"/>
        <end position="460"/>
    </location>
</feature>
<gene>
    <name evidence="2" type="ORF">ECRASSUSDP1_LOCUS14393</name>
</gene>
<keyword evidence="1" id="KW-0175">Coiled coil</keyword>
<protein>
    <submittedName>
        <fullName evidence="2">Uncharacterized protein</fullName>
    </submittedName>
</protein>
<feature type="coiled-coil region" evidence="1">
    <location>
        <begin position="512"/>
        <end position="627"/>
    </location>
</feature>
<name>A0AAD2CW35_EUPCR</name>
<sequence length="1029" mass="119972">MDQPSSFSDSSQGPIFYNQEVYSCERKGKIKKAPSRSLSPQTVQPNAEYKNLFTNPTIESSMIRNKPLVPELKESYERMLLYLEQLFRERFVKVKGVVHNLFNPFYKLHSGMSSEETINSYLLSNDETKKNLEIKKFKEVVESTLAAERELYIERLAHEVTILNEKVVTLEKGFSTEKVKACDELEVQNKKLRLQIMNLKKSTEELQNINENTLNELEEKNKIIEKLKKDNSSSSFNQEHLAERLQKENSILASQLREMQDEIAENCNMSRMQIKSLTSLEMANSMLSDQVKNLQSERDKLLNIVSDKEQDDKVEINKSQLHSNLQGIAKVMNKNAKLKESLTLKEKECENFQSEVSRLSQIISLKDKEITDIFTQHQDLQTRFSTELTQKDLFIQEKIKSIKHKNSKKIDKLKTTFENILNSKLGEIENEAVGQIREAKIKEEQAMKNLQERSESIKSDFMSIHEHEKIMNEKIQTFNKQKAIEVETLTEKFEQEFRHLKETFSLKTNNSKDKHQLKIQELNETIEKLSIELDSLREKDVELYQIKNDLRESQERQTTAEEKIYEAENEINEQQKIKDDQISALKEKNSKLKTMIKDLAKAGDDAQTLLSKEIEVLKGKIRSLEDKLKDEIHYSKTMKKEKLLQEQKNIELIQNCQEIDQKYKEALETLKEQMVAKSKEDEAIFKKVLDEKVAKSKLCEDTAKELQRLHELYTNQKSECENLKISLKDKNRVVDQKVQKMHSLSEALNASQRSLELHKKEAKNKRSRLQNAFKSAFSTLRAEIAAIKSNMRGEIDTLQKLMKNSMDGVIIKYNESLLKVTTAHSLENQEQQQKFQERVLQVKLAAKEEVNALEKQITEINYQHKEDINELENQHKIALENLKRHYNDKFSLQEKSIENYKQEVKKDFENKKSQNDTVLTRNVLQEIRRFESNMQTKSSEKPLTLSQLKPERLTSSTSNLRKIEQISKKLDSKIQDLKYDSFNCLSSSCSKFSPKRATFGNTKATLGFMSNPHLSKISCDKENHLNNFE</sequence>
<evidence type="ECO:0000256" key="1">
    <source>
        <dbReference type="SAM" id="Coils"/>
    </source>
</evidence>
<dbReference type="Proteomes" id="UP001295684">
    <property type="component" value="Unassembled WGS sequence"/>
</dbReference>
<proteinExistence type="predicted"/>
<accession>A0AAD2CW35</accession>